<proteinExistence type="predicted"/>
<evidence type="ECO:0000313" key="5">
    <source>
        <dbReference type="Proteomes" id="UP001530377"/>
    </source>
</evidence>
<reference evidence="4 5" key="1">
    <citation type="submission" date="2024-10" db="EMBL/GenBank/DDBJ databases">
        <title>Updated reference genomes for cyclostephanoid diatoms.</title>
        <authorList>
            <person name="Roberts W.R."/>
            <person name="Alverson A.J."/>
        </authorList>
    </citation>
    <scope>NUCLEOTIDE SEQUENCE [LARGE SCALE GENOMIC DNA]</scope>
    <source>
        <strain evidence="4 5">AJA228-03</strain>
    </source>
</reference>
<gene>
    <name evidence="4" type="ORF">ACHAXA_002245</name>
</gene>
<feature type="transmembrane region" description="Helical" evidence="2">
    <location>
        <begin position="12"/>
        <end position="37"/>
    </location>
</feature>
<dbReference type="Pfam" id="PF00383">
    <property type="entry name" value="dCMP_cyt_deam_1"/>
    <property type="match status" value="1"/>
</dbReference>
<dbReference type="InterPro" id="IPR016193">
    <property type="entry name" value="Cytidine_deaminase-like"/>
</dbReference>
<keyword evidence="5" id="KW-1185">Reference proteome</keyword>
<feature type="domain" description="CMP/dCMP-type deaminase" evidence="3">
    <location>
        <begin position="103"/>
        <end position="248"/>
    </location>
</feature>
<evidence type="ECO:0000313" key="4">
    <source>
        <dbReference type="EMBL" id="KAL3809259.1"/>
    </source>
</evidence>
<dbReference type="Gene3D" id="3.40.140.10">
    <property type="entry name" value="Cytidine Deaminase, domain 2"/>
    <property type="match status" value="1"/>
</dbReference>
<protein>
    <recommendedName>
        <fullName evidence="3">CMP/dCMP-type deaminase domain-containing protein</fullName>
    </recommendedName>
</protein>
<dbReference type="AlphaFoldDB" id="A0ABD3R8B6"/>
<feature type="region of interest" description="Disordered" evidence="1">
    <location>
        <begin position="46"/>
        <end position="71"/>
    </location>
</feature>
<evidence type="ECO:0000259" key="3">
    <source>
        <dbReference type="PROSITE" id="PS51747"/>
    </source>
</evidence>
<dbReference type="SUPFAM" id="SSF53927">
    <property type="entry name" value="Cytidine deaminase-like"/>
    <property type="match status" value="1"/>
</dbReference>
<evidence type="ECO:0000256" key="2">
    <source>
        <dbReference type="SAM" id="Phobius"/>
    </source>
</evidence>
<sequence>MPSSSASSGYYHWTTVAIIASLAAATGGVVVIASAIASRRRLRLRRRDDEHDDDDDDDGDGTRNDRVGVGGTTTKVVEITLPEWADETSAHDGFSDMYARRYESDEEMMSLAIRISEHNVTMGTGGPFGACIFERKDGGHCELISVGMNRVVPLRNSTLHGEMVAIQLAQARLNTFTLSGVDGIGGDDNNVGVGRKFELFTSCEPCAMCLGGTLWSGVSRLVCAATKHDAQSIGFDEGPVSEGSYEHLENAGVEVRRNVMRDEAAGVLRRYGEIGLIYNRCPSGVSASGG</sequence>
<organism evidence="4 5">
    <name type="scientific">Cyclostephanos tholiformis</name>
    <dbReference type="NCBI Taxonomy" id="382380"/>
    <lineage>
        <taxon>Eukaryota</taxon>
        <taxon>Sar</taxon>
        <taxon>Stramenopiles</taxon>
        <taxon>Ochrophyta</taxon>
        <taxon>Bacillariophyta</taxon>
        <taxon>Coscinodiscophyceae</taxon>
        <taxon>Thalassiosirophycidae</taxon>
        <taxon>Stephanodiscales</taxon>
        <taxon>Stephanodiscaceae</taxon>
        <taxon>Cyclostephanos</taxon>
    </lineage>
</organism>
<keyword evidence="2" id="KW-0472">Membrane</keyword>
<comment type="caution">
    <text evidence="4">The sequence shown here is derived from an EMBL/GenBank/DDBJ whole genome shotgun (WGS) entry which is preliminary data.</text>
</comment>
<dbReference type="InterPro" id="IPR002125">
    <property type="entry name" value="CMP_dCMP_dom"/>
</dbReference>
<name>A0ABD3R8B6_9STRA</name>
<evidence type="ECO:0000256" key="1">
    <source>
        <dbReference type="SAM" id="MobiDB-lite"/>
    </source>
</evidence>
<dbReference type="PANTHER" id="PTHR11079">
    <property type="entry name" value="CYTOSINE DEAMINASE FAMILY MEMBER"/>
    <property type="match status" value="1"/>
</dbReference>
<dbReference type="PANTHER" id="PTHR11079:SF161">
    <property type="entry name" value="CMP_DCMP-TYPE DEAMINASE DOMAIN-CONTAINING PROTEIN"/>
    <property type="match status" value="1"/>
</dbReference>
<keyword evidence="2" id="KW-0812">Transmembrane</keyword>
<accession>A0ABD3R8B6</accession>
<keyword evidence="2" id="KW-1133">Transmembrane helix</keyword>
<dbReference type="CDD" id="cd01285">
    <property type="entry name" value="nucleoside_deaminase"/>
    <property type="match status" value="1"/>
</dbReference>
<dbReference type="Proteomes" id="UP001530377">
    <property type="component" value="Unassembled WGS sequence"/>
</dbReference>
<dbReference type="PROSITE" id="PS51747">
    <property type="entry name" value="CYT_DCMP_DEAMINASES_2"/>
    <property type="match status" value="1"/>
</dbReference>
<dbReference type="EMBL" id="JALLPB020000423">
    <property type="protein sequence ID" value="KAL3809259.1"/>
    <property type="molecule type" value="Genomic_DNA"/>
</dbReference>
<feature type="compositionally biased region" description="Acidic residues" evidence="1">
    <location>
        <begin position="50"/>
        <end position="59"/>
    </location>
</feature>